<comment type="caution">
    <text evidence="1">The sequence shown here is derived from an EMBL/GenBank/DDBJ whole genome shotgun (WGS) entry which is preliminary data.</text>
</comment>
<gene>
    <name evidence="1" type="ORF">CIPAW_16G012400</name>
</gene>
<reference evidence="1" key="1">
    <citation type="submission" date="2020-12" db="EMBL/GenBank/DDBJ databases">
        <title>WGS assembly of Carya illinoinensis cv. Pawnee.</title>
        <authorList>
            <person name="Platts A."/>
            <person name="Shu S."/>
            <person name="Wright S."/>
            <person name="Barry K."/>
            <person name="Edger P."/>
            <person name="Pires J.C."/>
            <person name="Schmutz J."/>
        </authorList>
    </citation>
    <scope>NUCLEOTIDE SEQUENCE</scope>
    <source>
        <tissue evidence="1">Leaf</tissue>
    </source>
</reference>
<dbReference type="AlphaFoldDB" id="A0A8T1N1G0"/>
<evidence type="ECO:0000313" key="2">
    <source>
        <dbReference type="Proteomes" id="UP000811609"/>
    </source>
</evidence>
<evidence type="ECO:0000313" key="1">
    <source>
        <dbReference type="EMBL" id="KAG6624239.1"/>
    </source>
</evidence>
<accession>A0A8T1N1G0</accession>
<protein>
    <submittedName>
        <fullName evidence="1">Uncharacterized protein</fullName>
    </submittedName>
</protein>
<proteinExistence type="predicted"/>
<sequence length="112" mass="12792">MKPPGLVSTRFPLDSSQILKNNGNNNQCQLQLTLVGIQVKHNDTNWVRYSFLGCISINNAVKKLLRAQCIYHHSLYTPNETQETHCKTRPNTYPKQREKTTFATNACQIIAM</sequence>
<name>A0A8T1N1G0_CARIL</name>
<dbReference type="Proteomes" id="UP000811609">
    <property type="component" value="Chromosome 16"/>
</dbReference>
<keyword evidence="2" id="KW-1185">Reference proteome</keyword>
<dbReference type="EMBL" id="CM031824">
    <property type="protein sequence ID" value="KAG6624239.1"/>
    <property type="molecule type" value="Genomic_DNA"/>
</dbReference>
<organism evidence="1 2">
    <name type="scientific">Carya illinoinensis</name>
    <name type="common">Pecan</name>
    <dbReference type="NCBI Taxonomy" id="32201"/>
    <lineage>
        <taxon>Eukaryota</taxon>
        <taxon>Viridiplantae</taxon>
        <taxon>Streptophyta</taxon>
        <taxon>Embryophyta</taxon>
        <taxon>Tracheophyta</taxon>
        <taxon>Spermatophyta</taxon>
        <taxon>Magnoliopsida</taxon>
        <taxon>eudicotyledons</taxon>
        <taxon>Gunneridae</taxon>
        <taxon>Pentapetalae</taxon>
        <taxon>rosids</taxon>
        <taxon>fabids</taxon>
        <taxon>Fagales</taxon>
        <taxon>Juglandaceae</taxon>
        <taxon>Carya</taxon>
    </lineage>
</organism>